<gene>
    <name evidence="1" type="ORF">S12H4_61702</name>
</gene>
<sequence>QGPQRQASLEMFGKVEGYTNRTFLYIGKVTKSGGGSFSISYERAVRQKALSDAAGD</sequence>
<dbReference type="EMBL" id="BARW01041063">
    <property type="protein sequence ID" value="GAJ22221.1"/>
    <property type="molecule type" value="Genomic_DNA"/>
</dbReference>
<evidence type="ECO:0000313" key="1">
    <source>
        <dbReference type="EMBL" id="GAJ22221.1"/>
    </source>
</evidence>
<organism evidence="1">
    <name type="scientific">marine sediment metagenome</name>
    <dbReference type="NCBI Taxonomy" id="412755"/>
    <lineage>
        <taxon>unclassified sequences</taxon>
        <taxon>metagenomes</taxon>
        <taxon>ecological metagenomes</taxon>
    </lineage>
</organism>
<proteinExistence type="predicted"/>
<reference evidence="1" key="1">
    <citation type="journal article" date="2014" name="Front. Microbiol.">
        <title>High frequency of phylogenetically diverse reductive dehalogenase-homologous genes in deep subseafloor sedimentary metagenomes.</title>
        <authorList>
            <person name="Kawai M."/>
            <person name="Futagami T."/>
            <person name="Toyoda A."/>
            <person name="Takaki Y."/>
            <person name="Nishi S."/>
            <person name="Hori S."/>
            <person name="Arai W."/>
            <person name="Tsubouchi T."/>
            <person name="Morono Y."/>
            <person name="Uchiyama I."/>
            <person name="Ito T."/>
            <person name="Fujiyama A."/>
            <person name="Inagaki F."/>
            <person name="Takami H."/>
        </authorList>
    </citation>
    <scope>NUCLEOTIDE SEQUENCE</scope>
    <source>
        <strain evidence="1">Expedition CK06-06</strain>
    </source>
</reference>
<name>X1VVR1_9ZZZZ</name>
<dbReference type="AlphaFoldDB" id="X1VVR1"/>
<protein>
    <submittedName>
        <fullName evidence="1">Uncharacterized protein</fullName>
    </submittedName>
</protein>
<comment type="caution">
    <text evidence="1">The sequence shown here is derived from an EMBL/GenBank/DDBJ whole genome shotgun (WGS) entry which is preliminary data.</text>
</comment>
<accession>X1VVR1</accession>
<feature type="non-terminal residue" evidence="1">
    <location>
        <position position="1"/>
    </location>
</feature>